<comment type="similarity">
    <text evidence="1 9">Belongs to the phage and mitochondrial RNA polymerase family.</text>
</comment>
<dbReference type="Gene3D" id="1.10.287.280">
    <property type="match status" value="1"/>
</dbReference>
<organism evidence="11 12">
    <name type="scientific">Ralstonia phage RS-PII-1</name>
    <dbReference type="NCBI Taxonomy" id="1932892"/>
    <lineage>
        <taxon>Viruses</taxon>
        <taxon>Duplodnaviria</taxon>
        <taxon>Heunggongvirae</taxon>
        <taxon>Uroviricota</taxon>
        <taxon>Caudoviricetes</taxon>
        <taxon>Autographivirales</taxon>
        <taxon>Autonotataviridae</taxon>
        <taxon>Sukuvirus</taxon>
        <taxon>Sukuvirus RSPII1</taxon>
    </lineage>
</organism>
<evidence type="ECO:0000256" key="9">
    <source>
        <dbReference type="RuleBase" id="RU003805"/>
    </source>
</evidence>
<evidence type="ECO:0000313" key="11">
    <source>
        <dbReference type="EMBL" id="APU00310.1"/>
    </source>
</evidence>
<evidence type="ECO:0000256" key="3">
    <source>
        <dbReference type="ARBA" id="ARBA00022478"/>
    </source>
</evidence>
<keyword evidence="7" id="KW-1195">Viral transcription</keyword>
<evidence type="ECO:0000259" key="10">
    <source>
        <dbReference type="SMART" id="SM01311"/>
    </source>
</evidence>
<dbReference type="GO" id="GO:0000428">
    <property type="term" value="C:DNA-directed RNA polymerase complex"/>
    <property type="evidence" value="ECO:0007669"/>
    <property type="project" value="UniProtKB-KW"/>
</dbReference>
<sequence>MSEAQALTQAEHEARCADAGYLRALNMMKRNEESGRVENNPYMNPVLRRWLVPLTEALEAELASTGKPGRRGAHVALLRPLDPQTVAFYAIRMMLTTAITKGCVMARDAGRMIGKVLYEEVVLATFEHLKPELFWKVSHDLDRRRSKDLKHRYNALRHEANAAEVDVPAWSGEDREQIGLCLVELMRVLGMVDVTLERVVKGGKPQTEYVMYLNADLARLVSETRESVAMAMPLFQPCVEPPIDWTALNRGGFHTARLQRHLPTCVNLARSNREARRLVAQADLSKVMRGINALQRVRWQVNPDMVAAIREIGTRMNLDEIVAQEIEDKPEPPEWLTGDMTKEQMTPEQVEKFKEWKQAMRGWYERRKLNGVKWGRMVGAMGMASRFGPEHGYKPIHFVYQADFRGRLYAMTNGISPQGSDLQKSLLRFYDGKPLGTPDAVKWFKVGGASKFGYDKDTFEGRVAWIDARREQIIECAKFPTNGGLWLEADKPLQFLAWCIEYARWQEQGDAFVSHLPIGFDGSCNGLQHFSAMLRDPVGGKAVNLVDGDKPNDIYAQVAGVTLERLTGLNPEGLTDKERKYREAWLAHGINRKLVKRSVMTLPYGSTRYSCADFIVDDYLRHGLVPALDPTEYRDAATFLSHHVWESIGKVVVAARSAMDWLQKCSSIVLKDAGSQIAWTSPSGFPVIQVYDAVEVTQVRSLLMGGTVKIKIGRHGDEPDSNKHKNGIAPNFVHSMDAAHLVLTTIACEEAGIDSLAMIHDDYGTHAADAQRLYELIRETFVRMYEQHDPINDFASRFAGLPVPPQTGPLGIRSVLESRFFFA</sequence>
<dbReference type="PROSITE" id="PS00900">
    <property type="entry name" value="RNA_POL_PHAGE_1"/>
    <property type="match status" value="1"/>
</dbReference>
<comment type="catalytic activity">
    <reaction evidence="8 9">
        <text>RNA(n) + a ribonucleoside 5'-triphosphate = RNA(n+1) + diphosphate</text>
        <dbReference type="Rhea" id="RHEA:21248"/>
        <dbReference type="Rhea" id="RHEA-COMP:14527"/>
        <dbReference type="Rhea" id="RHEA-COMP:17342"/>
        <dbReference type="ChEBI" id="CHEBI:33019"/>
        <dbReference type="ChEBI" id="CHEBI:61557"/>
        <dbReference type="ChEBI" id="CHEBI:140395"/>
        <dbReference type="EC" id="2.7.7.6"/>
    </reaction>
</comment>
<keyword evidence="3 9" id="KW-0240">DNA-directed RNA polymerase</keyword>
<dbReference type="InterPro" id="IPR002092">
    <property type="entry name" value="DNA-dir_Rpol_phage-type"/>
</dbReference>
<name>A0A1L7DQC4_9CAUD</name>
<dbReference type="GO" id="GO:0003899">
    <property type="term" value="F:DNA-directed RNA polymerase activity"/>
    <property type="evidence" value="ECO:0007669"/>
    <property type="project" value="UniProtKB-EC"/>
</dbReference>
<dbReference type="KEGG" id="vg:54979012"/>
<reference evidence="11 12" key="1">
    <citation type="submission" date="2016-12" db="EMBL/GenBank/DDBJ databases">
        <title>Isolation, Whole Genome Sequencing Analysis of a Novel Lytic Bacteriophage RS-PII-1 infecting Ralstonia solanacearum.</title>
        <authorList>
            <person name="Su J."/>
            <person name="Liu J."/>
            <person name="Yu H."/>
            <person name="Guo Z."/>
            <person name="Sun H."/>
            <person name="Fan G."/>
            <person name="Gu G."/>
            <person name="Wang G."/>
        </authorList>
    </citation>
    <scope>NUCLEOTIDE SEQUENCE [LARGE SCALE GENOMIC DNA]</scope>
</reference>
<evidence type="ECO:0000256" key="7">
    <source>
        <dbReference type="ARBA" id="ARBA00023314"/>
    </source>
</evidence>
<evidence type="ECO:0000256" key="8">
    <source>
        <dbReference type="ARBA" id="ARBA00048552"/>
    </source>
</evidence>
<evidence type="ECO:0000256" key="2">
    <source>
        <dbReference type="ARBA" id="ARBA00012418"/>
    </source>
</evidence>
<dbReference type="PANTHER" id="PTHR10102">
    <property type="entry name" value="DNA-DIRECTED RNA POLYMERASE, MITOCHONDRIAL"/>
    <property type="match status" value="1"/>
</dbReference>
<dbReference type="GO" id="GO:0006351">
    <property type="term" value="P:DNA-templated transcription"/>
    <property type="evidence" value="ECO:0007669"/>
    <property type="project" value="InterPro"/>
</dbReference>
<evidence type="ECO:0000256" key="6">
    <source>
        <dbReference type="ARBA" id="ARBA00023163"/>
    </source>
</evidence>
<dbReference type="GeneID" id="54979012"/>
<evidence type="ECO:0000256" key="4">
    <source>
        <dbReference type="ARBA" id="ARBA00022679"/>
    </source>
</evidence>
<dbReference type="SMART" id="SM01311">
    <property type="entry name" value="RPOL_N"/>
    <property type="match status" value="1"/>
</dbReference>
<dbReference type="EC" id="2.7.7.6" evidence="2 9"/>
<dbReference type="Proteomes" id="UP000222868">
    <property type="component" value="Segment"/>
</dbReference>
<keyword evidence="6 9" id="KW-0804">Transcription</keyword>
<dbReference type="Gene3D" id="1.10.150.20">
    <property type="entry name" value="5' to 3' exonuclease, C-terminal subdomain"/>
    <property type="match status" value="1"/>
</dbReference>
<dbReference type="EMBL" id="KY316062">
    <property type="protein sequence ID" value="APU00310.1"/>
    <property type="molecule type" value="Genomic_DNA"/>
</dbReference>
<proteinExistence type="inferred from homology"/>
<dbReference type="PANTHER" id="PTHR10102:SF0">
    <property type="entry name" value="DNA-DIRECTED RNA POLYMERASE, MITOCHONDRIAL"/>
    <property type="match status" value="1"/>
</dbReference>
<dbReference type="SUPFAM" id="SSF56672">
    <property type="entry name" value="DNA/RNA polymerases"/>
    <property type="match status" value="1"/>
</dbReference>
<protein>
    <recommendedName>
        <fullName evidence="2 9">DNA-directed RNA polymerase</fullName>
        <ecNumber evidence="2 9">2.7.7.6</ecNumber>
    </recommendedName>
</protein>
<keyword evidence="12" id="KW-1185">Reference proteome</keyword>
<accession>A0A1L7DQC4</accession>
<dbReference type="InterPro" id="IPR029262">
    <property type="entry name" value="RPOL_N"/>
</dbReference>
<dbReference type="GO" id="GO:0003677">
    <property type="term" value="F:DNA binding"/>
    <property type="evidence" value="ECO:0007669"/>
    <property type="project" value="InterPro"/>
</dbReference>
<feature type="domain" description="DNA-directed RNA polymerase N-terminal" evidence="10">
    <location>
        <begin position="7"/>
        <end position="296"/>
    </location>
</feature>
<dbReference type="InterPro" id="IPR037159">
    <property type="entry name" value="RNA_POL_N_sf"/>
</dbReference>
<dbReference type="GO" id="GO:0019083">
    <property type="term" value="P:viral transcription"/>
    <property type="evidence" value="ECO:0007669"/>
    <property type="project" value="UniProtKB-KW"/>
</dbReference>
<evidence type="ECO:0000256" key="1">
    <source>
        <dbReference type="ARBA" id="ARBA00009493"/>
    </source>
</evidence>
<dbReference type="InterPro" id="IPR046950">
    <property type="entry name" value="DNA-dir_Rpol_C_phage-type"/>
</dbReference>
<dbReference type="RefSeq" id="YP_009788878.1">
    <property type="nucleotide sequence ID" value="NC_047804.1"/>
</dbReference>
<dbReference type="InterPro" id="IPR043502">
    <property type="entry name" value="DNA/RNA_pol_sf"/>
</dbReference>
<dbReference type="Pfam" id="PF00940">
    <property type="entry name" value="RNA_pol"/>
    <property type="match status" value="1"/>
</dbReference>
<evidence type="ECO:0000256" key="5">
    <source>
        <dbReference type="ARBA" id="ARBA00022695"/>
    </source>
</evidence>
<keyword evidence="5 9" id="KW-0548">Nucleotidyltransferase</keyword>
<dbReference type="PROSITE" id="PS00489">
    <property type="entry name" value="RNA_POL_PHAGE_2"/>
    <property type="match status" value="1"/>
</dbReference>
<evidence type="ECO:0000313" key="12">
    <source>
        <dbReference type="Proteomes" id="UP000222868"/>
    </source>
</evidence>
<dbReference type="Gene3D" id="1.10.1320.10">
    <property type="entry name" value="DNA-directed RNA polymerase, N-terminal domain"/>
    <property type="match status" value="1"/>
</dbReference>
<keyword evidence="4 9" id="KW-0808">Transferase</keyword>
<comment type="function">
    <text evidence="9">DNA-dependent RNA polymerase catalyzes the transcription of DNA into RNA using the four ribonucleoside triphosphates as substrates.</text>
</comment>
<dbReference type="Pfam" id="PF14700">
    <property type="entry name" value="RPOL_N"/>
    <property type="match status" value="1"/>
</dbReference>